<name>A0A3N2QBJ3_9BACT</name>
<sequence length="100" mass="10985">MKKRTENLIILLIGLCLGALIGMLSTPTTGSVVRSGLIYSLKSYRKKLQAFILKLMGNKNDIINQAKNTGKEVISDVVSSAEKILKELDTLTEQLGQKVH</sequence>
<proteinExistence type="predicted"/>
<keyword evidence="2" id="KW-1185">Reference proteome</keyword>
<accession>A0A3N2QBJ3</accession>
<protein>
    <submittedName>
        <fullName evidence="1">YtxH domain-containing protein</fullName>
    </submittedName>
</protein>
<gene>
    <name evidence="1" type="ORF">EDM02_03435</name>
</gene>
<dbReference type="EMBL" id="RARA01000025">
    <property type="protein sequence ID" value="ROT47188.1"/>
    <property type="molecule type" value="Genomic_DNA"/>
</dbReference>
<reference evidence="1 2" key="1">
    <citation type="submission" date="2018-09" db="EMBL/GenBank/DDBJ databases">
        <title>Comparative Genomics of Wolbachia-Cardinium Dual Endosymbiosis in a Plant-Parasitic Nematode.</title>
        <authorList>
            <person name="Brown A.M.V."/>
            <person name="Wasala S.K."/>
            <person name="Howe D.K."/>
            <person name="Peetz A.B."/>
            <person name="Zasada I.A."/>
            <person name="Denver D.R."/>
        </authorList>
    </citation>
    <scope>NUCLEOTIDE SEQUENCE [LARGE SCALE GENOMIC DNA]</scope>
    <source>
        <strain evidence="1 2">Pp_1</strain>
    </source>
</reference>
<organism evidence="1 2">
    <name type="scientific">Candidatus Cardinium hertigii</name>
    <dbReference type="NCBI Taxonomy" id="247481"/>
    <lineage>
        <taxon>Bacteria</taxon>
        <taxon>Pseudomonadati</taxon>
        <taxon>Bacteroidota</taxon>
        <taxon>Cytophagia</taxon>
        <taxon>Cytophagales</taxon>
        <taxon>Amoebophilaceae</taxon>
        <taxon>Candidatus Cardinium</taxon>
    </lineage>
</organism>
<evidence type="ECO:0000313" key="1">
    <source>
        <dbReference type="EMBL" id="ROT47188.1"/>
    </source>
</evidence>
<evidence type="ECO:0000313" key="2">
    <source>
        <dbReference type="Proteomes" id="UP000270927"/>
    </source>
</evidence>
<dbReference type="Proteomes" id="UP000270927">
    <property type="component" value="Unassembled WGS sequence"/>
</dbReference>
<comment type="caution">
    <text evidence="1">The sequence shown here is derived from an EMBL/GenBank/DDBJ whole genome shotgun (WGS) entry which is preliminary data.</text>
</comment>
<dbReference type="AlphaFoldDB" id="A0A3N2QBJ3"/>
<dbReference type="RefSeq" id="WP_123663086.1">
    <property type="nucleotide sequence ID" value="NZ_RARA01000025.1"/>
</dbReference>
<dbReference type="OrthoDB" id="598035at2"/>